<feature type="region of interest" description="Disordered" evidence="1">
    <location>
        <begin position="654"/>
        <end position="785"/>
    </location>
</feature>
<feature type="compositionally biased region" description="Polar residues" evidence="1">
    <location>
        <begin position="16"/>
        <end position="41"/>
    </location>
</feature>
<dbReference type="AlphaFoldDB" id="A0A0D7A8K0"/>
<feature type="region of interest" description="Disordered" evidence="1">
    <location>
        <begin position="805"/>
        <end position="1111"/>
    </location>
</feature>
<feature type="compositionally biased region" description="Polar residues" evidence="1">
    <location>
        <begin position="872"/>
        <end position="898"/>
    </location>
</feature>
<sequence length="1111" mass="119207">MFASEHPIASGHANVHSGSAQWPSNALKPQSSLPSHSSQFGIENGGGRPRRPSLLPIEGPSHTPEIGRAAKLPITAKPNGVRPLPAVPPPQGVASHTQLPPIVTHSAAKPLTLVTHVDAQGGYTKRVALPPTSFNKARILATRQQEPAWRRHRTNAQHRDILSDCALNNMFRVPRHLLRRPDRMYSPWRKSKGGQWTAPQHRQSIRLRLQQNIQQSYLSRQKLTFVLILPRLHPYQSLLFPMLSSVPESPTHPGLRPCPHLFSANPQKPIAHRPARIRQVRPLPATPVSPPLSKPTPLPLILPSSVPVAESLVSPVASHSPPTASIPLKSAVQAPSSPVVARPITPVSPTPTTTLPPPWRELPHTPLDKGKQRAGSQPPSEGHHRNGASRFRYPQPPQSTFSGHPPPPPPPLPSIPSSQPSPRPRMVHGRSRSEQSMASFVARPISERRQSVATIRSAGTDDFTDLEYASSTEGERRSTLLELTTPLHQHPMEVDTDDTSPVGGNVPMSFRSLNALTISADVKVVMDDRDERPLSALVFRSGTDDDMDDVPDDWLMKHNPPASNAPEAPLSPLRYAKRHSVGSVGSFDGLPSPLATMPTKHDDALPALSTSVLSTETSVPGNEVDPDGFIDVGFDESADLVLDDSGYDSDALSDIVFGTNPSPPSSPSLLESPLLPKYDRRQRERERDARSLKRKSQEPPQDTSAVPKRRRSPPRKSAPARFPPVSSVRRSHSVDSRMVETNMENDSRTLLIPHPPISESSDSDELKEYQSALDHGSVTVPSTATSSTFPRTVHIMPFQPLPSVPQTSIGASFSSSHTPVSQQRVFGVGIRPKSSGPPVRRAKSGSTSSPFAPNVRSAPLPIPPLRPPPAGQLQNSSQPGSRHQSPARNVPTLSSHRITSPPPPRHATASPVSRDTTVSPISPHSVRGSSPHIKSRMSSPVPVSSRVSTPPMASSSSPRPPNVVPHGIISQSTTRAASRRTLSIGKHEKSWENLPPVPTRTRGNGGRSGSLSITTTAAVESRGTPPTPSIAAPTPRSAHFALSSSTLGGSIVPIARNPPPSGSTNVAGSSSIGGSASCTAGSGSAESLPRSTVSPPPAKPPRKQDFRIVNR</sequence>
<feature type="compositionally biased region" description="Low complexity" evidence="1">
    <location>
        <begin position="1067"/>
        <end position="1087"/>
    </location>
</feature>
<feature type="compositionally biased region" description="Pro residues" evidence="1">
    <location>
        <begin position="860"/>
        <end position="870"/>
    </location>
</feature>
<proteinExistence type="predicted"/>
<organism evidence="2 3">
    <name type="scientific">Fistulina hepatica ATCC 64428</name>
    <dbReference type="NCBI Taxonomy" id="1128425"/>
    <lineage>
        <taxon>Eukaryota</taxon>
        <taxon>Fungi</taxon>
        <taxon>Dikarya</taxon>
        <taxon>Basidiomycota</taxon>
        <taxon>Agaricomycotina</taxon>
        <taxon>Agaricomycetes</taxon>
        <taxon>Agaricomycetidae</taxon>
        <taxon>Agaricales</taxon>
        <taxon>Fistulinaceae</taxon>
        <taxon>Fistulina</taxon>
    </lineage>
</organism>
<feature type="region of interest" description="Disordered" evidence="1">
    <location>
        <begin position="1"/>
        <end position="65"/>
    </location>
</feature>
<feature type="compositionally biased region" description="Polar residues" evidence="1">
    <location>
        <begin position="805"/>
        <end position="824"/>
    </location>
</feature>
<feature type="compositionally biased region" description="Pro residues" evidence="1">
    <location>
        <begin position="404"/>
        <end position="423"/>
    </location>
</feature>
<feature type="compositionally biased region" description="Basic and acidic residues" evidence="1">
    <location>
        <begin position="677"/>
        <end position="697"/>
    </location>
</feature>
<dbReference type="Proteomes" id="UP000054144">
    <property type="component" value="Unassembled WGS sequence"/>
</dbReference>
<feature type="compositionally biased region" description="Polar residues" evidence="1">
    <location>
        <begin position="910"/>
        <end position="922"/>
    </location>
</feature>
<protein>
    <submittedName>
        <fullName evidence="2">Uncharacterized protein</fullName>
    </submittedName>
</protein>
<evidence type="ECO:0000313" key="3">
    <source>
        <dbReference type="Proteomes" id="UP000054144"/>
    </source>
</evidence>
<evidence type="ECO:0000313" key="2">
    <source>
        <dbReference type="EMBL" id="KIY47307.1"/>
    </source>
</evidence>
<feature type="compositionally biased region" description="Low complexity" evidence="1">
    <location>
        <begin position="936"/>
        <end position="957"/>
    </location>
</feature>
<feature type="compositionally biased region" description="Basic and acidic residues" evidence="1">
    <location>
        <begin position="361"/>
        <end position="371"/>
    </location>
</feature>
<dbReference type="EMBL" id="KN881952">
    <property type="protein sequence ID" value="KIY47307.1"/>
    <property type="molecule type" value="Genomic_DNA"/>
</dbReference>
<feature type="compositionally biased region" description="Pro residues" evidence="1">
    <location>
        <begin position="346"/>
        <end position="360"/>
    </location>
</feature>
<gene>
    <name evidence="2" type="ORF">FISHEDRAFT_74761</name>
</gene>
<feature type="compositionally biased region" description="Basic and acidic residues" evidence="1">
    <location>
        <begin position="1102"/>
        <end position="1111"/>
    </location>
</feature>
<evidence type="ECO:0000256" key="1">
    <source>
        <dbReference type="SAM" id="MobiDB-lite"/>
    </source>
</evidence>
<feature type="compositionally biased region" description="Low complexity" evidence="1">
    <location>
        <begin position="667"/>
        <end position="676"/>
    </location>
</feature>
<keyword evidence="3" id="KW-1185">Reference proteome</keyword>
<reference evidence="2 3" key="1">
    <citation type="journal article" date="2015" name="Fungal Genet. Biol.">
        <title>Evolution of novel wood decay mechanisms in Agaricales revealed by the genome sequences of Fistulina hepatica and Cylindrobasidium torrendii.</title>
        <authorList>
            <person name="Floudas D."/>
            <person name="Held B.W."/>
            <person name="Riley R."/>
            <person name="Nagy L.G."/>
            <person name="Koehler G."/>
            <person name="Ransdell A.S."/>
            <person name="Younus H."/>
            <person name="Chow J."/>
            <person name="Chiniquy J."/>
            <person name="Lipzen A."/>
            <person name="Tritt A."/>
            <person name="Sun H."/>
            <person name="Haridas S."/>
            <person name="LaButti K."/>
            <person name="Ohm R.A."/>
            <person name="Kues U."/>
            <person name="Blanchette R.A."/>
            <person name="Grigoriev I.V."/>
            <person name="Minto R.E."/>
            <person name="Hibbett D.S."/>
        </authorList>
    </citation>
    <scope>NUCLEOTIDE SEQUENCE [LARGE SCALE GENOMIC DNA]</scope>
    <source>
        <strain evidence="2 3">ATCC 64428</strain>
    </source>
</reference>
<feature type="compositionally biased region" description="Low complexity" evidence="1">
    <location>
        <begin position="1029"/>
        <end position="1038"/>
    </location>
</feature>
<accession>A0A0D7A8K0</accession>
<feature type="compositionally biased region" description="Low complexity" evidence="1">
    <location>
        <begin position="715"/>
        <end position="728"/>
    </location>
</feature>
<feature type="region of interest" description="Disordered" evidence="1">
    <location>
        <begin position="338"/>
        <end position="445"/>
    </location>
</feature>
<name>A0A0D7A8K0_9AGAR</name>